<accession>A0A0C3H8B9</accession>
<proteinExistence type="predicted"/>
<reference evidence="4" key="2">
    <citation type="submission" date="2015-01" db="EMBL/GenBank/DDBJ databases">
        <title>Evolutionary Origins and Diversification of the Mycorrhizal Mutualists.</title>
        <authorList>
            <consortium name="DOE Joint Genome Institute"/>
            <consortium name="Mycorrhizal Genomics Consortium"/>
            <person name="Kohler A."/>
            <person name="Kuo A."/>
            <person name="Nagy L.G."/>
            <person name="Floudas D."/>
            <person name="Copeland A."/>
            <person name="Barry K.W."/>
            <person name="Cichocki N."/>
            <person name="Veneault-Fourrey C."/>
            <person name="LaButti K."/>
            <person name="Lindquist E.A."/>
            <person name="Lipzen A."/>
            <person name="Lundell T."/>
            <person name="Morin E."/>
            <person name="Murat C."/>
            <person name="Riley R."/>
            <person name="Ohm R."/>
            <person name="Sun H."/>
            <person name="Tunlid A."/>
            <person name="Henrissat B."/>
            <person name="Grigoriev I.V."/>
            <person name="Hibbett D.S."/>
            <person name="Martin F."/>
        </authorList>
    </citation>
    <scope>NUCLEOTIDE SEQUENCE [LARGE SCALE GENOMIC DNA]</scope>
    <source>
        <strain evidence="4">Zn</strain>
    </source>
</reference>
<dbReference type="EMBL" id="KN832872">
    <property type="protein sequence ID" value="KIN04491.1"/>
    <property type="molecule type" value="Genomic_DNA"/>
</dbReference>
<evidence type="ECO:0000259" key="2">
    <source>
        <dbReference type="SMART" id="SM00355"/>
    </source>
</evidence>
<organism evidence="3 4">
    <name type="scientific">Oidiodendron maius (strain Zn)</name>
    <dbReference type="NCBI Taxonomy" id="913774"/>
    <lineage>
        <taxon>Eukaryota</taxon>
        <taxon>Fungi</taxon>
        <taxon>Dikarya</taxon>
        <taxon>Ascomycota</taxon>
        <taxon>Pezizomycotina</taxon>
        <taxon>Leotiomycetes</taxon>
        <taxon>Leotiomycetes incertae sedis</taxon>
        <taxon>Myxotrichaceae</taxon>
        <taxon>Oidiodendron</taxon>
    </lineage>
</organism>
<name>A0A0C3H8B9_OIDMZ</name>
<dbReference type="OrthoDB" id="3564666at2759"/>
<evidence type="ECO:0000313" key="3">
    <source>
        <dbReference type="EMBL" id="KIN04491.1"/>
    </source>
</evidence>
<dbReference type="InParanoid" id="A0A0C3H8B9"/>
<dbReference type="Proteomes" id="UP000054321">
    <property type="component" value="Unassembled WGS sequence"/>
</dbReference>
<keyword evidence="4" id="KW-1185">Reference proteome</keyword>
<protein>
    <recommendedName>
        <fullName evidence="2">C2H2-type domain-containing protein</fullName>
    </recommendedName>
</protein>
<dbReference type="SMART" id="SM00355">
    <property type="entry name" value="ZnF_C2H2"/>
    <property type="match status" value="2"/>
</dbReference>
<dbReference type="AlphaFoldDB" id="A0A0C3H8B9"/>
<dbReference type="HOGENOM" id="CLU_067899_0_0_1"/>
<dbReference type="Gene3D" id="3.30.160.60">
    <property type="entry name" value="Classic Zinc Finger"/>
    <property type="match status" value="1"/>
</dbReference>
<feature type="region of interest" description="Disordered" evidence="1">
    <location>
        <begin position="164"/>
        <end position="217"/>
    </location>
</feature>
<evidence type="ECO:0000256" key="1">
    <source>
        <dbReference type="SAM" id="MobiDB-lite"/>
    </source>
</evidence>
<reference evidence="3 4" key="1">
    <citation type="submission" date="2014-04" db="EMBL/GenBank/DDBJ databases">
        <authorList>
            <consortium name="DOE Joint Genome Institute"/>
            <person name="Kuo A."/>
            <person name="Martino E."/>
            <person name="Perotto S."/>
            <person name="Kohler A."/>
            <person name="Nagy L.G."/>
            <person name="Floudas D."/>
            <person name="Copeland A."/>
            <person name="Barry K.W."/>
            <person name="Cichocki N."/>
            <person name="Veneault-Fourrey C."/>
            <person name="LaButti K."/>
            <person name="Lindquist E.A."/>
            <person name="Lipzen A."/>
            <person name="Lundell T."/>
            <person name="Morin E."/>
            <person name="Murat C."/>
            <person name="Sun H."/>
            <person name="Tunlid A."/>
            <person name="Henrissat B."/>
            <person name="Grigoriev I.V."/>
            <person name="Hibbett D.S."/>
            <person name="Martin F."/>
            <person name="Nordberg H.P."/>
            <person name="Cantor M.N."/>
            <person name="Hua S.X."/>
        </authorList>
    </citation>
    <scope>NUCLEOTIDE SEQUENCE [LARGE SCALE GENOMIC DNA]</scope>
    <source>
        <strain evidence="3 4">Zn</strain>
    </source>
</reference>
<dbReference type="STRING" id="913774.A0A0C3H8B9"/>
<sequence>MGTRPPSPCVTLLLHWEEVNVESWARLASAPASLTTTVMATTAFRCPSYYGCSISSQWLDEIVSAKIAEIATNASVSPDSGCLLSDMGDFLVRASASLARLAEGVVHGPHIDVYVEKRIKEMEQEHDFSELGALDYIDEKHSSLKAISTSLANAAALTARTWAQNTQMPKPGSHLNKRSPHESMSDTHMSSSTSVGQASNLDPAEDDHSAGDSPGSANLKQYVVDDLLTTLATRGKGTYVCPYGYDCKKGGVKLDGGLVTFERNSSFRAHLQKHEKLYKCDIPGCKNKKGFARIDQLKRHKQVVAHG</sequence>
<feature type="domain" description="C2H2-type" evidence="2">
    <location>
        <begin position="239"/>
        <end position="274"/>
    </location>
</feature>
<gene>
    <name evidence="3" type="ORF">OIDMADRAFT_25141</name>
</gene>
<feature type="domain" description="C2H2-type" evidence="2">
    <location>
        <begin position="278"/>
        <end position="306"/>
    </location>
</feature>
<dbReference type="InterPro" id="IPR013087">
    <property type="entry name" value="Znf_C2H2_type"/>
</dbReference>
<evidence type="ECO:0000313" key="4">
    <source>
        <dbReference type="Proteomes" id="UP000054321"/>
    </source>
</evidence>